<protein>
    <submittedName>
        <fullName evidence="1">Unnamed protein product</fullName>
    </submittedName>
</protein>
<sequence length="168" mass="18450">MRNWYDSFRLARSVITKSSSLTGAPTASSCSSSVLILLMCSNTPSPSAIIVVKNRRRRKSLLAKLFFSKCPFSLDHASNASFADRTSGNCESSIARQMIASALRDFLLNVVWSSVVAQCSSLISPLVTSHRSRSSSTMRILNFHVWKLVPSNFLMREVVVAVVSMAKA</sequence>
<evidence type="ECO:0000313" key="2">
    <source>
        <dbReference type="Proteomes" id="UP001165121"/>
    </source>
</evidence>
<name>A0A9W6YJU0_9STRA</name>
<dbReference type="Proteomes" id="UP001165121">
    <property type="component" value="Unassembled WGS sequence"/>
</dbReference>
<dbReference type="PROSITE" id="PS51257">
    <property type="entry name" value="PROKAR_LIPOPROTEIN"/>
    <property type="match status" value="1"/>
</dbReference>
<reference evidence="1" key="1">
    <citation type="submission" date="2023-04" db="EMBL/GenBank/DDBJ databases">
        <title>Phytophthora fragariaefolia NBRC 109709.</title>
        <authorList>
            <person name="Ichikawa N."/>
            <person name="Sato H."/>
            <person name="Tonouchi N."/>
        </authorList>
    </citation>
    <scope>NUCLEOTIDE SEQUENCE</scope>
    <source>
        <strain evidence="1">NBRC 109709</strain>
    </source>
</reference>
<dbReference type="AlphaFoldDB" id="A0A9W6YJU0"/>
<accession>A0A9W6YJU0</accession>
<proteinExistence type="predicted"/>
<gene>
    <name evidence="1" type="ORF">Pfra01_003042100</name>
</gene>
<keyword evidence="2" id="KW-1185">Reference proteome</keyword>
<dbReference type="OrthoDB" id="125730at2759"/>
<organism evidence="1 2">
    <name type="scientific">Phytophthora fragariaefolia</name>
    <dbReference type="NCBI Taxonomy" id="1490495"/>
    <lineage>
        <taxon>Eukaryota</taxon>
        <taxon>Sar</taxon>
        <taxon>Stramenopiles</taxon>
        <taxon>Oomycota</taxon>
        <taxon>Peronosporomycetes</taxon>
        <taxon>Peronosporales</taxon>
        <taxon>Peronosporaceae</taxon>
        <taxon>Phytophthora</taxon>
    </lineage>
</organism>
<comment type="caution">
    <text evidence="1">The sequence shown here is derived from an EMBL/GenBank/DDBJ whole genome shotgun (WGS) entry which is preliminary data.</text>
</comment>
<evidence type="ECO:0000313" key="1">
    <source>
        <dbReference type="EMBL" id="GMG17880.1"/>
    </source>
</evidence>
<dbReference type="EMBL" id="BSXT01019138">
    <property type="protein sequence ID" value="GMG17880.1"/>
    <property type="molecule type" value="Genomic_DNA"/>
</dbReference>